<gene>
    <name evidence="1" type="ordered locus">EcE24377A_A0001</name>
</gene>
<dbReference type="HOGENOM" id="CLU_3396263_0_0_6"/>
<proteinExistence type="predicted"/>
<name>A7ZVU6_ECO24</name>
<keyword evidence="2" id="KW-1185">Reference proteome</keyword>
<geneLocation type="plasmid" evidence="1 2">
    <name>pETEC_5</name>
</geneLocation>
<dbReference type="KEGG" id="ecw:EcE24377A_A0001"/>
<sequence length="31" mass="3724">MFQVQKRRPIGRRFCTCGKSFFFNSAFLFGF</sequence>
<dbReference type="Proteomes" id="UP000001122">
    <property type="component" value="Plasmid pETEC_5"/>
</dbReference>
<protein>
    <submittedName>
        <fullName evidence="1">Uncharacterized protein</fullName>
    </submittedName>
</protein>
<organism evidence="1 2">
    <name type="scientific">Escherichia coli O139:H28 (strain E24377A / ETEC)</name>
    <dbReference type="NCBI Taxonomy" id="331111"/>
    <lineage>
        <taxon>Bacteria</taxon>
        <taxon>Pseudomonadati</taxon>
        <taxon>Pseudomonadota</taxon>
        <taxon>Gammaproteobacteria</taxon>
        <taxon>Enterobacterales</taxon>
        <taxon>Enterobacteriaceae</taxon>
        <taxon>Escherichia</taxon>
    </lineage>
</organism>
<evidence type="ECO:0000313" key="1">
    <source>
        <dbReference type="EMBL" id="ABV21206.1"/>
    </source>
</evidence>
<keyword evidence="1" id="KW-0614">Plasmid</keyword>
<reference evidence="2" key="1">
    <citation type="journal article" date="2008" name="J. Bacteriol.">
        <title>The pangenome structure of Escherichia coli: comparative genomic analysis of E. coli commensal and pathogenic isolates.</title>
        <authorList>
            <person name="Rasko D.A."/>
            <person name="Rosovitz M.J."/>
            <person name="Myers G.S."/>
            <person name="Mongodin E.F."/>
            <person name="Fricke W.F."/>
            <person name="Gajer P."/>
            <person name="Crabtree J."/>
            <person name="Sebaihia M."/>
            <person name="Thomson N.R."/>
            <person name="Chaudhuri R."/>
            <person name="Henderson I.R."/>
            <person name="Sperandio V."/>
            <person name="Ravel J."/>
        </authorList>
    </citation>
    <scope>NUCLEOTIDE SEQUENCE [LARGE SCALE GENOMIC DNA]</scope>
    <source>
        <strain evidence="2">E24377A / ETEC</strain>
    </source>
</reference>
<accession>A7ZVU6</accession>
<evidence type="ECO:0000313" key="2">
    <source>
        <dbReference type="Proteomes" id="UP000001122"/>
    </source>
</evidence>
<dbReference type="EMBL" id="CP000801">
    <property type="protein sequence ID" value="ABV21206.1"/>
    <property type="molecule type" value="Genomic_DNA"/>
</dbReference>
<dbReference type="AlphaFoldDB" id="A7ZVU6"/>